<sequence length="124" mass="13001">LPQTLATTTAVTAPPSALLTSHPLFNLSLTLTPSTTTTVASPRPEAQLSHLVAIAATLSQQQRGASFPSASSIPLASSFPFSAIFPNSSIVPLSAVASRSVVPTHSTFLNLLDNWSDFVNYFAF</sequence>
<evidence type="ECO:0000313" key="2">
    <source>
        <dbReference type="Proteomes" id="UP001341840"/>
    </source>
</evidence>
<keyword evidence="2" id="KW-1185">Reference proteome</keyword>
<dbReference type="Proteomes" id="UP001341840">
    <property type="component" value="Unassembled WGS sequence"/>
</dbReference>
<accession>A0ABU6QVE6</accession>
<evidence type="ECO:0000313" key="1">
    <source>
        <dbReference type="EMBL" id="MED6115582.1"/>
    </source>
</evidence>
<reference evidence="1 2" key="1">
    <citation type="journal article" date="2023" name="Plants (Basel)">
        <title>Bridging the Gap: Combining Genomics and Transcriptomics Approaches to Understand Stylosanthes scabra, an Orphan Legume from the Brazilian Caatinga.</title>
        <authorList>
            <person name="Ferreira-Neto J.R.C."/>
            <person name="da Silva M.D."/>
            <person name="Binneck E."/>
            <person name="de Melo N.F."/>
            <person name="da Silva R.H."/>
            <person name="de Melo A.L.T.M."/>
            <person name="Pandolfi V."/>
            <person name="Bustamante F.O."/>
            <person name="Brasileiro-Vidal A.C."/>
            <person name="Benko-Iseppon A.M."/>
        </authorList>
    </citation>
    <scope>NUCLEOTIDE SEQUENCE [LARGE SCALE GENOMIC DNA]</scope>
    <source>
        <tissue evidence="1">Leaves</tissue>
    </source>
</reference>
<comment type="caution">
    <text evidence="1">The sequence shown here is derived from an EMBL/GenBank/DDBJ whole genome shotgun (WGS) entry which is preliminary data.</text>
</comment>
<proteinExistence type="predicted"/>
<organism evidence="1 2">
    <name type="scientific">Stylosanthes scabra</name>
    <dbReference type="NCBI Taxonomy" id="79078"/>
    <lineage>
        <taxon>Eukaryota</taxon>
        <taxon>Viridiplantae</taxon>
        <taxon>Streptophyta</taxon>
        <taxon>Embryophyta</taxon>
        <taxon>Tracheophyta</taxon>
        <taxon>Spermatophyta</taxon>
        <taxon>Magnoliopsida</taxon>
        <taxon>eudicotyledons</taxon>
        <taxon>Gunneridae</taxon>
        <taxon>Pentapetalae</taxon>
        <taxon>rosids</taxon>
        <taxon>fabids</taxon>
        <taxon>Fabales</taxon>
        <taxon>Fabaceae</taxon>
        <taxon>Papilionoideae</taxon>
        <taxon>50 kb inversion clade</taxon>
        <taxon>dalbergioids sensu lato</taxon>
        <taxon>Dalbergieae</taxon>
        <taxon>Pterocarpus clade</taxon>
        <taxon>Stylosanthes</taxon>
    </lineage>
</organism>
<feature type="non-terminal residue" evidence="1">
    <location>
        <position position="1"/>
    </location>
</feature>
<protein>
    <submittedName>
        <fullName evidence="1">Uncharacterized protein</fullName>
    </submittedName>
</protein>
<name>A0ABU6QVE6_9FABA</name>
<dbReference type="EMBL" id="JASCZI010001870">
    <property type="protein sequence ID" value="MED6115582.1"/>
    <property type="molecule type" value="Genomic_DNA"/>
</dbReference>
<gene>
    <name evidence="1" type="ORF">PIB30_091988</name>
</gene>